<dbReference type="GO" id="GO:0046983">
    <property type="term" value="F:protein dimerization activity"/>
    <property type="evidence" value="ECO:0007669"/>
    <property type="project" value="InterPro"/>
</dbReference>
<dbReference type="WBParaSite" id="ALUE_0001277801-mRNA-1">
    <property type="protein sequence ID" value="ALUE_0001277801-mRNA-1"/>
    <property type="gene ID" value="ALUE_0001277801"/>
</dbReference>
<evidence type="ECO:0000259" key="7">
    <source>
        <dbReference type="PROSITE" id="PS50888"/>
    </source>
</evidence>
<dbReference type="Pfam" id="PF00010">
    <property type="entry name" value="HLH"/>
    <property type="match status" value="1"/>
</dbReference>
<evidence type="ECO:0000256" key="6">
    <source>
        <dbReference type="ARBA" id="ARBA00023242"/>
    </source>
</evidence>
<evidence type="ECO:0000313" key="8">
    <source>
        <dbReference type="Proteomes" id="UP000036681"/>
    </source>
</evidence>
<dbReference type="InterPro" id="IPR036638">
    <property type="entry name" value="HLH_DNA-bd_sf"/>
</dbReference>
<reference evidence="9" key="1">
    <citation type="submission" date="2017-02" db="UniProtKB">
        <authorList>
            <consortium name="WormBaseParasite"/>
        </authorList>
    </citation>
    <scope>IDENTIFICATION</scope>
</reference>
<dbReference type="CDD" id="cd11418">
    <property type="entry name" value="bHLH_TS_ASCL"/>
    <property type="match status" value="1"/>
</dbReference>
<dbReference type="PANTHER" id="PTHR23349:SF108">
    <property type="entry name" value="BHLH DOMAIN-CONTAINING PROTEIN"/>
    <property type="match status" value="1"/>
</dbReference>
<proteinExistence type="predicted"/>
<dbReference type="AlphaFoldDB" id="A0A0M3I6R7"/>
<keyword evidence="3" id="KW-0805">Transcription regulation</keyword>
<name>A0A0M3I6R7_ASCLU</name>
<dbReference type="PROSITE" id="PS50888">
    <property type="entry name" value="BHLH"/>
    <property type="match status" value="1"/>
</dbReference>
<organism evidence="8 9">
    <name type="scientific">Ascaris lumbricoides</name>
    <name type="common">Giant roundworm</name>
    <dbReference type="NCBI Taxonomy" id="6252"/>
    <lineage>
        <taxon>Eukaryota</taxon>
        <taxon>Metazoa</taxon>
        <taxon>Ecdysozoa</taxon>
        <taxon>Nematoda</taxon>
        <taxon>Chromadorea</taxon>
        <taxon>Rhabditida</taxon>
        <taxon>Spirurina</taxon>
        <taxon>Ascaridomorpha</taxon>
        <taxon>Ascaridoidea</taxon>
        <taxon>Ascarididae</taxon>
        <taxon>Ascaris</taxon>
    </lineage>
</organism>
<keyword evidence="8" id="KW-1185">Reference proteome</keyword>
<accession>A0A0M3I6R7</accession>
<dbReference type="Proteomes" id="UP000036681">
    <property type="component" value="Unplaced"/>
</dbReference>
<protein>
    <submittedName>
        <fullName evidence="9">BHLH domain-containing protein</fullName>
    </submittedName>
</protein>
<keyword evidence="5" id="KW-0804">Transcription</keyword>
<evidence type="ECO:0000313" key="9">
    <source>
        <dbReference type="WBParaSite" id="ALUE_0001277801-mRNA-1"/>
    </source>
</evidence>
<sequence length="231" mass="25783">MTAERQMQKKPSAIKKVGEYKRAWQRPPTAVAKRNARERTRVHTVNQAFVVLKHHLPSIRSNAKRVSKLKILKAAINYIYALSDMLQDYPSQRISGPTLNFVRDTKLHQNKNLSTSQRSKASNNTVDSTGASLLNSVPSSNDYVNSVRNETFLAIPSCHNVQHIVGTLYNSAPYLPSGCYNPHLRSEMVLGRANMANMQKVDGGASLAYHVCTYVSASVHLCDNFNARTLK</sequence>
<dbReference type="InterPro" id="IPR050283">
    <property type="entry name" value="E-box_TF_Regulators"/>
</dbReference>
<evidence type="ECO:0000256" key="5">
    <source>
        <dbReference type="ARBA" id="ARBA00023163"/>
    </source>
</evidence>
<dbReference type="SMART" id="SM00353">
    <property type="entry name" value="HLH"/>
    <property type="match status" value="1"/>
</dbReference>
<keyword evidence="4" id="KW-0238">DNA-binding</keyword>
<dbReference type="InterPro" id="IPR011598">
    <property type="entry name" value="bHLH_dom"/>
</dbReference>
<dbReference type="Gene3D" id="4.10.280.10">
    <property type="entry name" value="Helix-loop-helix DNA-binding domain"/>
    <property type="match status" value="1"/>
</dbReference>
<dbReference type="FunFam" id="4.10.280.10:FF:000052">
    <property type="entry name" value="Protein atonal homolog 8"/>
    <property type="match status" value="1"/>
</dbReference>
<dbReference type="GO" id="GO:0005737">
    <property type="term" value="C:cytoplasm"/>
    <property type="evidence" value="ECO:0007669"/>
    <property type="project" value="UniProtKB-SubCell"/>
</dbReference>
<dbReference type="SUPFAM" id="SSF47459">
    <property type="entry name" value="HLH, helix-loop-helix DNA-binding domain"/>
    <property type="match status" value="1"/>
</dbReference>
<evidence type="ECO:0000256" key="3">
    <source>
        <dbReference type="ARBA" id="ARBA00023015"/>
    </source>
</evidence>
<evidence type="ECO:0000256" key="2">
    <source>
        <dbReference type="ARBA" id="ARBA00004496"/>
    </source>
</evidence>
<evidence type="ECO:0000256" key="4">
    <source>
        <dbReference type="ARBA" id="ARBA00023125"/>
    </source>
</evidence>
<dbReference type="GO" id="GO:0000977">
    <property type="term" value="F:RNA polymerase II transcription regulatory region sequence-specific DNA binding"/>
    <property type="evidence" value="ECO:0007669"/>
    <property type="project" value="TreeGrafter"/>
</dbReference>
<dbReference type="PANTHER" id="PTHR23349">
    <property type="entry name" value="BASIC HELIX-LOOP-HELIX TRANSCRIPTION FACTOR, TWIST"/>
    <property type="match status" value="1"/>
</dbReference>
<dbReference type="GO" id="GO:0016607">
    <property type="term" value="C:nuclear speck"/>
    <property type="evidence" value="ECO:0007669"/>
    <property type="project" value="UniProtKB-SubCell"/>
</dbReference>
<evidence type="ECO:0000256" key="1">
    <source>
        <dbReference type="ARBA" id="ARBA00004324"/>
    </source>
</evidence>
<feature type="domain" description="BHLH" evidence="7">
    <location>
        <begin position="29"/>
        <end position="82"/>
    </location>
</feature>
<dbReference type="GO" id="GO:0032502">
    <property type="term" value="P:developmental process"/>
    <property type="evidence" value="ECO:0007669"/>
    <property type="project" value="TreeGrafter"/>
</dbReference>
<comment type="subcellular location">
    <subcellularLocation>
        <location evidence="2">Cytoplasm</location>
    </subcellularLocation>
    <subcellularLocation>
        <location evidence="1">Nucleus speckle</location>
    </subcellularLocation>
</comment>
<dbReference type="GO" id="GO:0000981">
    <property type="term" value="F:DNA-binding transcription factor activity, RNA polymerase II-specific"/>
    <property type="evidence" value="ECO:0007669"/>
    <property type="project" value="TreeGrafter"/>
</dbReference>
<keyword evidence="6" id="KW-0539">Nucleus</keyword>